<comment type="similarity">
    <text evidence="8">Belongs to the ThiG family.</text>
</comment>
<dbReference type="PANTHER" id="PTHR34266:SF2">
    <property type="entry name" value="THIAZOLE SYNTHASE"/>
    <property type="match status" value="1"/>
</dbReference>
<comment type="caution">
    <text evidence="10">The sequence shown here is derived from an EMBL/GenBank/DDBJ whole genome shotgun (WGS) entry which is preliminary data.</text>
</comment>
<dbReference type="EMBL" id="BSFM01000021">
    <property type="protein sequence ID" value="GLK86807.1"/>
    <property type="molecule type" value="Genomic_DNA"/>
</dbReference>
<dbReference type="GO" id="GO:0009229">
    <property type="term" value="P:thiamine diphosphate biosynthetic process"/>
    <property type="evidence" value="ECO:0007669"/>
    <property type="project" value="UniProtKB-UniRule"/>
</dbReference>
<evidence type="ECO:0000256" key="8">
    <source>
        <dbReference type="HAMAP-Rule" id="MF_00443"/>
    </source>
</evidence>
<comment type="pathway">
    <text evidence="2 8">Cofactor biosynthesis; thiamine diphosphate biosynthesis.</text>
</comment>
<feature type="binding site" evidence="8">
    <location>
        <begin position="205"/>
        <end position="206"/>
    </location>
    <ligand>
        <name>1-deoxy-D-xylulose 5-phosphate</name>
        <dbReference type="ChEBI" id="CHEBI:57792"/>
    </ligand>
</feature>
<evidence type="ECO:0000313" key="10">
    <source>
        <dbReference type="EMBL" id="GLK86807.1"/>
    </source>
</evidence>
<sequence>MDAYTPHTAADPVEFYGTQVNSRLLLGTAQYPSPAILAEAIRASAAEIVTVSLRRESGAAKAGQSEPGKALAGQSFWQLIRDLGVKVLPNTAGCKTVKEAVTTAEMARELFDTPWIKLEVIGEDDTLQPDVFGLVEAARILTRDGFQVFPYTTDDLIVADKLLAAGCEVLMPWGAPIGSGRGLNNPYGLRSMRAHFPRVPLVVDAGVGLPSHAAAAMEFGYDAVLLNTAVAKAGDPVKMARAFALAIEAGREGFRADPMEARDMAAPSTPVMGQAHFG</sequence>
<dbReference type="RefSeq" id="WP_213363845.1">
    <property type="nucleotide sequence ID" value="NZ_BSFM01000021.1"/>
</dbReference>
<reference evidence="10" key="1">
    <citation type="journal article" date="2014" name="Int. J. Syst. Evol. Microbiol.">
        <title>Complete genome sequence of Corynebacterium casei LMG S-19264T (=DSM 44701T), isolated from a smear-ripened cheese.</title>
        <authorList>
            <consortium name="US DOE Joint Genome Institute (JGI-PGF)"/>
            <person name="Walter F."/>
            <person name="Albersmeier A."/>
            <person name="Kalinowski J."/>
            <person name="Ruckert C."/>
        </authorList>
    </citation>
    <scope>NUCLEOTIDE SEQUENCE</scope>
    <source>
        <strain evidence="10">VKM B-2789</strain>
    </source>
</reference>
<dbReference type="EC" id="2.8.1.10" evidence="3 8"/>
<dbReference type="InterPro" id="IPR008867">
    <property type="entry name" value="ThiG"/>
</dbReference>
<comment type="subunit">
    <text evidence="8">Homotetramer. Forms heterodimers with either ThiH or ThiS.</text>
</comment>
<evidence type="ECO:0000259" key="9">
    <source>
        <dbReference type="Pfam" id="PF05690"/>
    </source>
</evidence>
<protein>
    <recommendedName>
        <fullName evidence="3 8">Thiazole synthase</fullName>
        <ecNumber evidence="3 8">2.8.1.10</ecNumber>
    </recommendedName>
</protein>
<keyword evidence="11" id="KW-1185">Reference proteome</keyword>
<keyword evidence="5 8" id="KW-0784">Thiamine biosynthesis</keyword>
<keyword evidence="8" id="KW-0963">Cytoplasm</keyword>
<dbReference type="GO" id="GO:1990107">
    <property type="term" value="F:thiazole synthase activity"/>
    <property type="evidence" value="ECO:0007669"/>
    <property type="project" value="UniProtKB-EC"/>
</dbReference>
<comment type="subcellular location">
    <subcellularLocation>
        <location evidence="8">Cytoplasm</location>
    </subcellularLocation>
</comment>
<keyword evidence="6 8" id="KW-0704">Schiff base</keyword>
<evidence type="ECO:0000256" key="5">
    <source>
        <dbReference type="ARBA" id="ARBA00022977"/>
    </source>
</evidence>
<dbReference type="InterPro" id="IPR013785">
    <property type="entry name" value="Aldolase_TIM"/>
</dbReference>
<evidence type="ECO:0000256" key="7">
    <source>
        <dbReference type="ARBA" id="ARBA00049897"/>
    </source>
</evidence>
<dbReference type="Proteomes" id="UP001143330">
    <property type="component" value="Unassembled WGS sequence"/>
</dbReference>
<dbReference type="InterPro" id="IPR033983">
    <property type="entry name" value="Thiazole_synthase_ThiG"/>
</dbReference>
<comment type="function">
    <text evidence="1 8">Catalyzes the rearrangement of 1-deoxy-D-xylulose 5-phosphate (DXP) to produce the thiazole phosphate moiety of thiamine. Sulfur is provided by the thiocarboxylate moiety of the carrier protein ThiS. In vitro, sulfur can be provided by H(2)S.</text>
</comment>
<name>A0A9W6K109_9HYPH</name>
<feature type="binding site" evidence="8">
    <location>
        <position position="178"/>
    </location>
    <ligand>
        <name>1-deoxy-D-xylulose 5-phosphate</name>
        <dbReference type="ChEBI" id="CHEBI:57792"/>
    </ligand>
</feature>
<organism evidence="10 11">
    <name type="scientific">Ancylobacter defluvii</name>
    <dbReference type="NCBI Taxonomy" id="1282440"/>
    <lineage>
        <taxon>Bacteria</taxon>
        <taxon>Pseudomonadati</taxon>
        <taxon>Pseudomonadota</taxon>
        <taxon>Alphaproteobacteria</taxon>
        <taxon>Hyphomicrobiales</taxon>
        <taxon>Xanthobacteraceae</taxon>
        <taxon>Ancylobacter</taxon>
    </lineage>
</organism>
<evidence type="ECO:0000256" key="4">
    <source>
        <dbReference type="ARBA" id="ARBA00022679"/>
    </source>
</evidence>
<dbReference type="Gene3D" id="3.20.20.70">
    <property type="entry name" value="Aldolase class I"/>
    <property type="match status" value="1"/>
</dbReference>
<evidence type="ECO:0000256" key="3">
    <source>
        <dbReference type="ARBA" id="ARBA00011960"/>
    </source>
</evidence>
<accession>A0A9W6K109</accession>
<dbReference type="CDD" id="cd04728">
    <property type="entry name" value="ThiG"/>
    <property type="match status" value="1"/>
</dbReference>
<reference evidence="10" key="2">
    <citation type="submission" date="2023-01" db="EMBL/GenBank/DDBJ databases">
        <authorList>
            <person name="Sun Q."/>
            <person name="Evtushenko L."/>
        </authorList>
    </citation>
    <scope>NUCLEOTIDE SEQUENCE</scope>
    <source>
        <strain evidence="10">VKM B-2789</strain>
    </source>
</reference>
<dbReference type="PANTHER" id="PTHR34266">
    <property type="entry name" value="THIAZOLE SYNTHASE"/>
    <property type="match status" value="1"/>
</dbReference>
<comment type="catalytic activity">
    <reaction evidence="7 8">
        <text>[ThiS sulfur-carrier protein]-C-terminal-Gly-aminoethanethioate + 2-iminoacetate + 1-deoxy-D-xylulose 5-phosphate = [ThiS sulfur-carrier protein]-C-terminal Gly-Gly + 2-[(2R,5Z)-2-carboxy-4-methylthiazol-5(2H)-ylidene]ethyl phosphate + 2 H2O + H(+)</text>
        <dbReference type="Rhea" id="RHEA:26297"/>
        <dbReference type="Rhea" id="RHEA-COMP:12909"/>
        <dbReference type="Rhea" id="RHEA-COMP:19908"/>
        <dbReference type="ChEBI" id="CHEBI:15377"/>
        <dbReference type="ChEBI" id="CHEBI:15378"/>
        <dbReference type="ChEBI" id="CHEBI:57792"/>
        <dbReference type="ChEBI" id="CHEBI:62899"/>
        <dbReference type="ChEBI" id="CHEBI:77846"/>
        <dbReference type="ChEBI" id="CHEBI:90778"/>
        <dbReference type="ChEBI" id="CHEBI:232372"/>
        <dbReference type="EC" id="2.8.1.10"/>
    </reaction>
</comment>
<evidence type="ECO:0000256" key="1">
    <source>
        <dbReference type="ARBA" id="ARBA00002834"/>
    </source>
</evidence>
<feature type="binding site" evidence="8">
    <location>
        <begin position="227"/>
        <end position="228"/>
    </location>
    <ligand>
        <name>1-deoxy-D-xylulose 5-phosphate</name>
        <dbReference type="ChEBI" id="CHEBI:57792"/>
    </ligand>
</feature>
<feature type="active site" description="Schiff-base intermediate with DXP" evidence="8">
    <location>
        <position position="117"/>
    </location>
</feature>
<dbReference type="Pfam" id="PF05690">
    <property type="entry name" value="ThiG"/>
    <property type="match status" value="1"/>
</dbReference>
<gene>
    <name evidence="8 10" type="primary">thiG</name>
    <name evidence="10" type="ORF">GCM10017653_48770</name>
</gene>
<evidence type="ECO:0000313" key="11">
    <source>
        <dbReference type="Proteomes" id="UP001143330"/>
    </source>
</evidence>
<keyword evidence="4 8" id="KW-0808">Transferase</keyword>
<dbReference type="SUPFAM" id="SSF110399">
    <property type="entry name" value="ThiG-like"/>
    <property type="match status" value="1"/>
</dbReference>
<evidence type="ECO:0000256" key="6">
    <source>
        <dbReference type="ARBA" id="ARBA00023270"/>
    </source>
</evidence>
<feature type="domain" description="Thiazole synthase ThiG" evidence="9">
    <location>
        <begin position="15"/>
        <end position="270"/>
    </location>
</feature>
<dbReference type="GO" id="GO:0005737">
    <property type="term" value="C:cytoplasm"/>
    <property type="evidence" value="ECO:0007669"/>
    <property type="project" value="UniProtKB-SubCell"/>
</dbReference>
<dbReference type="HAMAP" id="MF_00443">
    <property type="entry name" value="ThiG"/>
    <property type="match status" value="1"/>
</dbReference>
<proteinExistence type="inferred from homology"/>
<evidence type="ECO:0000256" key="2">
    <source>
        <dbReference type="ARBA" id="ARBA00004948"/>
    </source>
</evidence>
<dbReference type="AlphaFoldDB" id="A0A9W6K109"/>